<organism evidence="4 5">
    <name type="scientific">Corynebacterium lujinxingii</name>
    <dbReference type="NCBI Taxonomy" id="2763010"/>
    <lineage>
        <taxon>Bacteria</taxon>
        <taxon>Bacillati</taxon>
        <taxon>Actinomycetota</taxon>
        <taxon>Actinomycetes</taxon>
        <taxon>Mycobacteriales</taxon>
        <taxon>Corynebacteriaceae</taxon>
        <taxon>Corynebacterium</taxon>
    </lineage>
</organism>
<feature type="region of interest" description="Disordered" evidence="1">
    <location>
        <begin position="2078"/>
        <end position="2109"/>
    </location>
</feature>
<dbReference type="EMBL" id="JACMYE010000007">
    <property type="protein sequence ID" value="MBC3179350.1"/>
    <property type="molecule type" value="Genomic_DNA"/>
</dbReference>
<evidence type="ECO:0000313" key="4">
    <source>
        <dbReference type="EMBL" id="QNP90902.1"/>
    </source>
</evidence>
<dbReference type="KEGG" id="cluj:IAU68_03820"/>
<name>A0A7H0K0T6_9CORY</name>
<sequence>MAELGTGWISIVPEVSRISPEIAKALDAADGHVEKKGHSMGGKLASGIGKTLKVGAASVGVAAGGAIGVGLTKGMGRLTAIENAQAKLTGLGNSSRDVSMIMDNALASVKGTSYGLESAATTAAMAVASGIKPGKELEQVLKTTADTAGIAGASMDEMGAIFGSVAARGKLQGDDLMQLQSRGIPVLQMLAEQTGKTSAEISDMVAAGEVDFATFERALRENVGGAALEAGNTIQGAYKNTIAAAGRAGATVEGAFTGILRYGMQEATAGLDAFNERLKPMASNMQQFLDGTVVPGLENARAAAADFFKSANAQNTLGTAKAVFSELASAGQQLLPVIGNIATSLGQAGLQLGQAAWGAFAGALSAAASAASALAGPLNAVTGFLSEHPALVTAAVGAWAGFKFMPGITEKMSGSLQGLNDRVGGVRDQFNMVVPYADKMRQAMADNGVEVSRLDSRMMALADTGEGTAQKMAQAYVQASAPLREVSAGHRDLAQTARLAALEAGDGWTATDRIMAQAGHSMSATVTKFAGTVKGTGAAALTGLKDAGQGVVNAFGGPWAVGLAVAGAAIVKQQSAVQGAKGAQEQLAQSVRDGAEAQKDLQAALAGTTGALDEQGLAAAARIAKAELAGLIAEGSRPLGIDDSINQSTVAVDEFLSKIPGLYTETGKANVEQTRANKEARESYEALEESASKMGLTLEDVNSVVAKGGPEYQQLLSSLRSMGDEGNMAADKLESARAVLDESVAAARRLDPAMVEASQAIETLSDSAASGEDKLSALHTLLQSMGLAPKDAEQAMMDAAAAVDEIVQAAEQANRPVEQLGDALFGMDGKLDPANESARDLHERLTGMVGDLQNVAVNGGDVQAAMDEMAPAIAATAQEFGLTEERVRELIAAYGGVPEVLETAIALEGADGVAQEVGEVWAALQNMKSEGTSTIEISAVGEDAKAVMDEIGVKWEETIGPDGEKNVKISAADDEAIEAIQRVTQMTAELGDSEISPTIFLDTTQIEVNASQAQAILDALDLEEPTPQAQLIIDGLQTNNSIAMGDLAFLGAQSPTPQADLNKALLDTGVKVSNDQLDALGKKKSTATADVNNEPARRGVEETKGFLASIKDRVVNIFTRRHDNGGSSAFADGAVRYAADGLLSKQQAQIQPGGRWLTWAEDETQGESFIPHAMSKRKRSTQILAETADIFGLGLVDRGGNVVRRDGTSVAPTSQSFRADGGVTASDVLRFVKGENVDGKQAPRSLEGARYVWGGGLLGNWGDCSGSMSGISAFIAGWPLAGRKYATGNQGQVLGSMGAKPGLGTGPRMAFGWFNGGPYGGHTAGTLFFDNGDRINLEMGGGRGNGQIGGAAAGADHSSFTDHAYLPLDGGLSIGFEEIESDYDTSMPEVASTSVSGVTLKSGKSVSWGKAQSLFDQARNYSRSGKYWEQDYEKMGAQFAGALTGAMSNIPKFDVGGRWPSGVMGRNQSGKDEVVLTNDQWRFQSQIAQALPEAGRQITNAAQQFSAAVDGAQGQVLNAGRGLGGDFLGSAEIVQDAEQGLYDTRANIVTQAENITKAEDEVAEARKELAEAEKKGGALSTAQKRKLEDAEQALAKARKDGKPDKIADAEKRLQRAREDADDALAKSEDKNAKEVRKAQDRLNKAEDKLRDTREAHSEALADLEAAERTAVAARYQAASDLALGIGEEMGKSFQIVAGLFDQFGRLGAYVDDMRQSISKLHMQQKTLGLDRLKAMADFQVKTQDVDRVRLRGAIGVAQAEYELEQARKSAKFAGLTSIEAMSGAMDRFYETGIFSIEGLTEAEIENSKEVKAALWGVEVARKQAALDDLEASRAREVATLRVAEATLQQTRAAQMLQLQTEHLTQATAQLNGMTKNQATGAAAGFEGAGKVASGAGQIAGGLGMAAAGFAAAGPLGAIPGLIMAVKGAGDTAKGAKQIKANKKEMDQAWKGMGTKSKVAVVGGSVLGGVAAGAGGVLGGAEGAQLGAELGTEIVDATVGTVSYDIEQRLAALQRRQADEVDAFNLDFDRQEHDLNMQSLDKEIDYIYARDRAESDLEYAKMMRESVAAPTEKLEQAYRDAAAEEKQRSEKQHAEQMRSRGESQRIQSEQLNVEKQIPALLQEILRALPEQTRSQVSGVGYLART</sequence>
<evidence type="ECO:0000313" key="3">
    <source>
        <dbReference type="EMBL" id="MBC3179350.1"/>
    </source>
</evidence>
<dbReference type="RefSeq" id="WP_171194395.1">
    <property type="nucleotide sequence ID" value="NZ_CP061032.1"/>
</dbReference>
<dbReference type="Pfam" id="PF20155">
    <property type="entry name" value="TMP_3"/>
    <property type="match status" value="1"/>
</dbReference>
<feature type="region of interest" description="Disordered" evidence="1">
    <location>
        <begin position="1613"/>
        <end position="1651"/>
    </location>
</feature>
<gene>
    <name evidence="3" type="ORF">H7348_08565</name>
    <name evidence="4" type="ORF">IAU68_03820</name>
</gene>
<dbReference type="InterPro" id="IPR013491">
    <property type="entry name" value="Tape_meas_N"/>
</dbReference>
<dbReference type="Proteomes" id="UP000642876">
    <property type="component" value="Unassembled WGS sequence"/>
</dbReference>
<feature type="domain" description="Tape measure protein N-terminal" evidence="2">
    <location>
        <begin position="78"/>
        <end position="240"/>
    </location>
</feature>
<evidence type="ECO:0000313" key="6">
    <source>
        <dbReference type="Proteomes" id="UP000642876"/>
    </source>
</evidence>
<protein>
    <submittedName>
        <fullName evidence="4">Tape measure protein</fullName>
    </submittedName>
</protein>
<reference evidence="5 6" key="1">
    <citation type="submission" date="2020-08" db="EMBL/GenBank/DDBJ databases">
        <title>novel species in genus Corynebacterium.</title>
        <authorList>
            <person name="Zhang G."/>
        </authorList>
    </citation>
    <scope>NUCLEOTIDE SEQUENCE [LARGE SCALE GENOMIC DNA]</scope>
    <source>
        <strain evidence="4">Zg-917</strain>
        <strain evidence="5 6">zg-917</strain>
    </source>
</reference>
<dbReference type="Proteomes" id="UP000516235">
    <property type="component" value="Chromosome"/>
</dbReference>
<accession>A0A7H0K0T6</accession>
<dbReference type="EMBL" id="CP061032">
    <property type="protein sequence ID" value="QNP90902.1"/>
    <property type="molecule type" value="Genomic_DNA"/>
</dbReference>
<evidence type="ECO:0000313" key="5">
    <source>
        <dbReference type="Proteomes" id="UP000516235"/>
    </source>
</evidence>
<evidence type="ECO:0000256" key="1">
    <source>
        <dbReference type="SAM" id="MobiDB-lite"/>
    </source>
</evidence>
<keyword evidence="6" id="KW-1185">Reference proteome</keyword>
<dbReference type="NCBIfam" id="TIGR02675">
    <property type="entry name" value="tape_meas_nterm"/>
    <property type="match status" value="1"/>
</dbReference>
<evidence type="ECO:0000259" key="2">
    <source>
        <dbReference type="Pfam" id="PF20155"/>
    </source>
</evidence>
<feature type="compositionally biased region" description="Basic and acidic residues" evidence="1">
    <location>
        <begin position="2078"/>
        <end position="2102"/>
    </location>
</feature>
<proteinExistence type="predicted"/>